<protein>
    <recommendedName>
        <fullName evidence="3">NAD-dependent epimerase/dehydratase domain-containing protein</fullName>
    </recommendedName>
</protein>
<organism evidence="4 5">
    <name type="scientific">Wenjunlia vitaminophila</name>
    <name type="common">Streptomyces vitaminophilus</name>
    <dbReference type="NCBI Taxonomy" id="76728"/>
    <lineage>
        <taxon>Bacteria</taxon>
        <taxon>Bacillati</taxon>
        <taxon>Actinomycetota</taxon>
        <taxon>Actinomycetes</taxon>
        <taxon>Kitasatosporales</taxon>
        <taxon>Streptomycetaceae</taxon>
        <taxon>Wenjunlia</taxon>
    </lineage>
</organism>
<dbReference type="RefSeq" id="WP_018381759.1">
    <property type="nucleotide sequence ID" value="NZ_LLZU01000038.1"/>
</dbReference>
<dbReference type="Gene3D" id="3.40.50.720">
    <property type="entry name" value="NAD(P)-binding Rossmann-like Domain"/>
    <property type="match status" value="1"/>
</dbReference>
<dbReference type="AlphaFoldDB" id="A0A0T6LLY8"/>
<evidence type="ECO:0000313" key="5">
    <source>
        <dbReference type="Proteomes" id="UP000050867"/>
    </source>
</evidence>
<dbReference type="STRING" id="76728.AQ490_10120"/>
<proteinExistence type="inferred from homology"/>
<dbReference type="PANTHER" id="PTHR43000">
    <property type="entry name" value="DTDP-D-GLUCOSE 4,6-DEHYDRATASE-RELATED"/>
    <property type="match status" value="1"/>
</dbReference>
<name>A0A0T6LLY8_WENVI</name>
<feature type="region of interest" description="Disordered" evidence="2">
    <location>
        <begin position="269"/>
        <end position="363"/>
    </location>
</feature>
<feature type="domain" description="NAD-dependent epimerase/dehydratase" evidence="3">
    <location>
        <begin position="3"/>
        <end position="222"/>
    </location>
</feature>
<reference evidence="4 5" key="1">
    <citation type="submission" date="2015-10" db="EMBL/GenBank/DDBJ databases">
        <title>Draft genome sequence of pyrrolomycin-producing Streptomyces vitaminophilus.</title>
        <authorList>
            <person name="Graham D.E."/>
            <person name="Mahan K.M."/>
            <person name="Klingeman D.M."/>
            <person name="Hettich R.L."/>
            <person name="Parry R.J."/>
        </authorList>
    </citation>
    <scope>NUCLEOTIDE SEQUENCE [LARGE SCALE GENOMIC DNA]</scope>
    <source>
        <strain evidence="4 5">ATCC 31673</strain>
    </source>
</reference>
<dbReference type="InterPro" id="IPR001509">
    <property type="entry name" value="Epimerase_deHydtase"/>
</dbReference>
<accession>A0A0T6LLY8</accession>
<dbReference type="CDD" id="cd08946">
    <property type="entry name" value="SDR_e"/>
    <property type="match status" value="1"/>
</dbReference>
<dbReference type="EMBL" id="LLZU01000038">
    <property type="protein sequence ID" value="KRV47098.1"/>
    <property type="molecule type" value="Genomic_DNA"/>
</dbReference>
<dbReference type="Proteomes" id="UP000050867">
    <property type="component" value="Unassembled WGS sequence"/>
</dbReference>
<evidence type="ECO:0000256" key="1">
    <source>
        <dbReference type="ARBA" id="ARBA00007637"/>
    </source>
</evidence>
<evidence type="ECO:0000259" key="3">
    <source>
        <dbReference type="Pfam" id="PF01370"/>
    </source>
</evidence>
<feature type="compositionally biased region" description="Basic and acidic residues" evidence="2">
    <location>
        <begin position="287"/>
        <end position="311"/>
    </location>
</feature>
<comment type="caution">
    <text evidence="4">The sequence shown here is derived from an EMBL/GenBank/DDBJ whole genome shotgun (WGS) entry which is preliminary data.</text>
</comment>
<sequence>MRVLLLGADGFLGRHVTDRLLADPAVQLTALGRRDSADVRFDLSTGSPGALARFLDAIQPGVVINCAGATVGSARDLVRANTVAVATVCEAVRRSTCTARLVQIGSAAEYGPSPVGSSTGEEALPRPNGAYGVSKLAASELVLGSGLDAVVLRVFTPVGPGTPLGSPLGRIADALRRAMQAGDSEVRIGGLSALRDFVDVRDVARAVHAASLSAAQGVVNIGTGHAVRLRDAAAALARAAGFSGQLLELDDPGELSVLPRPAAGRELRAAEPGRHHLPGGPRGPGDPGRHPLAKDPRGHDLGIRSATRRDLPAQVGEGRLPEGRAGVVRVPGAPGTPAREGGDSGAQAGRPCPGATSGPYPSDGCGAWQQADVRTARDRLGWRARIALEESLADVWMEAACRV</sequence>
<keyword evidence="5" id="KW-1185">Reference proteome</keyword>
<dbReference type="SUPFAM" id="SSF51735">
    <property type="entry name" value="NAD(P)-binding Rossmann-fold domains"/>
    <property type="match status" value="1"/>
</dbReference>
<evidence type="ECO:0000256" key="2">
    <source>
        <dbReference type="SAM" id="MobiDB-lite"/>
    </source>
</evidence>
<dbReference type="Pfam" id="PF01370">
    <property type="entry name" value="Epimerase"/>
    <property type="match status" value="1"/>
</dbReference>
<evidence type="ECO:0000313" key="4">
    <source>
        <dbReference type="EMBL" id="KRV47098.1"/>
    </source>
</evidence>
<dbReference type="eggNOG" id="COG0451">
    <property type="taxonomic scope" value="Bacteria"/>
</dbReference>
<dbReference type="OrthoDB" id="62093at2"/>
<gene>
    <name evidence="4" type="ORF">AQ490_10120</name>
</gene>
<comment type="similarity">
    <text evidence="1">Belongs to the NAD(P)-dependent epimerase/dehydratase family.</text>
</comment>
<dbReference type="InterPro" id="IPR036291">
    <property type="entry name" value="NAD(P)-bd_dom_sf"/>
</dbReference>